<comment type="caution">
    <text evidence="6">The sequence shown here is derived from an EMBL/GenBank/DDBJ whole genome shotgun (WGS) entry which is preliminary data.</text>
</comment>
<gene>
    <name evidence="6" type="ORF">Amon01_000435600</name>
</gene>
<dbReference type="InterPro" id="IPR016024">
    <property type="entry name" value="ARM-type_fold"/>
</dbReference>
<proteinExistence type="predicted"/>
<dbReference type="InterPro" id="IPR011989">
    <property type="entry name" value="ARM-like"/>
</dbReference>
<accession>A0A9W7DGN4</accession>
<dbReference type="GO" id="GO:0005634">
    <property type="term" value="C:nucleus"/>
    <property type="evidence" value="ECO:0007669"/>
    <property type="project" value="UniProtKB-SubCell"/>
</dbReference>
<dbReference type="InterPro" id="IPR038739">
    <property type="entry name" value="ARMC8/Vid28"/>
</dbReference>
<dbReference type="GO" id="GO:0043161">
    <property type="term" value="P:proteasome-mediated ubiquitin-dependent protein catabolic process"/>
    <property type="evidence" value="ECO:0007669"/>
    <property type="project" value="TreeGrafter"/>
</dbReference>
<evidence type="ECO:0000256" key="1">
    <source>
        <dbReference type="ARBA" id="ARBA00004123"/>
    </source>
</evidence>
<sequence>MPEEAHVDELSLPLPLYYTLTSLLNSYDMTIKLAAANVMTQYTRHFLKDDTKETNYFKIVPALCSLISRTKDVGEITVNSTWKISRKMSPTFLLSLISENFPKVSKFLVDSNFLDQIAYIVTSNYTSDQKFLDENSLYRISDALQVLACIGAVDENYRELIVEYDVATIIVDSLSRHVAIFESLNNRTQLSPNEQLILKLSNGITLSSCYLLRSLSRSASLMRTFLVEMHITDPLINALRTHFEGLPDDLKYDEILLKSVVLGAIANLVVEFSALKKEIVSRDLVTLLEDIIDNSSYDILRANALHVIKNSLYKEGNKQLIALFSEVVPLDKCFDLCDYPYPEIQEQCINILRNFSVIDCSSSGKIWTAFSAYSKEKDLKETNFFAFLLRHLNDTKAPSIIETICYIISHFAASTLDNKILVMRHEDVLLKLLEILKSKIPPNSTERENYALWKVKLSIIWVVINLTWKEETVGVDNGNNNEEVEEKLDLMDVDSAINSDFENFSSAKSRALKLIDLGFYDVVKNIGSICNIQDIKERSRTASFQLLFYGANISKIEATDAP</sequence>
<evidence type="ECO:0000256" key="5">
    <source>
        <dbReference type="ARBA" id="ARBA00023242"/>
    </source>
</evidence>
<dbReference type="OrthoDB" id="5559898at2759"/>
<name>A0A9W7DGN4_AMBMO</name>
<dbReference type="GO" id="GO:0005737">
    <property type="term" value="C:cytoplasm"/>
    <property type="evidence" value="ECO:0007669"/>
    <property type="project" value="UniProtKB-SubCell"/>
</dbReference>
<protein>
    <submittedName>
        <fullName evidence="6">Unnamed protein product</fullName>
    </submittedName>
</protein>
<dbReference type="GO" id="GO:0034657">
    <property type="term" value="C:GID complex"/>
    <property type="evidence" value="ECO:0007669"/>
    <property type="project" value="TreeGrafter"/>
</dbReference>
<keyword evidence="4" id="KW-0677">Repeat</keyword>
<keyword evidence="5" id="KW-0539">Nucleus</keyword>
<evidence type="ECO:0000313" key="6">
    <source>
        <dbReference type="EMBL" id="GMG33948.1"/>
    </source>
</evidence>
<dbReference type="AlphaFoldDB" id="A0A9W7DGN4"/>
<reference evidence="6" key="1">
    <citation type="submission" date="2023-04" db="EMBL/GenBank/DDBJ databases">
        <title>Ambrosiozyma monospora NBRC 1965.</title>
        <authorList>
            <person name="Ichikawa N."/>
            <person name="Sato H."/>
            <person name="Tonouchi N."/>
        </authorList>
    </citation>
    <scope>NUCLEOTIDE SEQUENCE</scope>
    <source>
        <strain evidence="6">NBRC 1965</strain>
    </source>
</reference>
<dbReference type="PANTHER" id="PTHR15651">
    <property type="entry name" value="ARMADILLO REPEAT-CONTAINING PROTEIN 8"/>
    <property type="match status" value="1"/>
</dbReference>
<evidence type="ECO:0000313" key="7">
    <source>
        <dbReference type="Proteomes" id="UP001165063"/>
    </source>
</evidence>
<dbReference type="PANTHER" id="PTHR15651:SF7">
    <property type="entry name" value="ARMADILLO REPEAT-CONTAINING PROTEIN 8"/>
    <property type="match status" value="1"/>
</dbReference>
<evidence type="ECO:0000256" key="4">
    <source>
        <dbReference type="ARBA" id="ARBA00022737"/>
    </source>
</evidence>
<keyword evidence="7" id="KW-1185">Reference proteome</keyword>
<dbReference type="EMBL" id="BSXU01002069">
    <property type="protein sequence ID" value="GMG33948.1"/>
    <property type="molecule type" value="Genomic_DNA"/>
</dbReference>
<keyword evidence="3" id="KW-0963">Cytoplasm</keyword>
<dbReference type="Proteomes" id="UP001165063">
    <property type="component" value="Unassembled WGS sequence"/>
</dbReference>
<organism evidence="6 7">
    <name type="scientific">Ambrosiozyma monospora</name>
    <name type="common">Yeast</name>
    <name type="synonym">Endomycopsis monosporus</name>
    <dbReference type="NCBI Taxonomy" id="43982"/>
    <lineage>
        <taxon>Eukaryota</taxon>
        <taxon>Fungi</taxon>
        <taxon>Dikarya</taxon>
        <taxon>Ascomycota</taxon>
        <taxon>Saccharomycotina</taxon>
        <taxon>Pichiomycetes</taxon>
        <taxon>Pichiales</taxon>
        <taxon>Pichiaceae</taxon>
        <taxon>Ambrosiozyma</taxon>
    </lineage>
</organism>
<evidence type="ECO:0000256" key="3">
    <source>
        <dbReference type="ARBA" id="ARBA00022490"/>
    </source>
</evidence>
<dbReference type="SUPFAM" id="SSF48371">
    <property type="entry name" value="ARM repeat"/>
    <property type="match status" value="1"/>
</dbReference>
<dbReference type="Gene3D" id="1.25.10.10">
    <property type="entry name" value="Leucine-rich Repeat Variant"/>
    <property type="match status" value="1"/>
</dbReference>
<comment type="subcellular location">
    <subcellularLocation>
        <location evidence="2">Cytoplasm</location>
    </subcellularLocation>
    <subcellularLocation>
        <location evidence="1">Nucleus</location>
    </subcellularLocation>
</comment>
<evidence type="ECO:0000256" key="2">
    <source>
        <dbReference type="ARBA" id="ARBA00004496"/>
    </source>
</evidence>